<organism evidence="1 2">
    <name type="scientific">Ktedonosporobacter rubrisoli</name>
    <dbReference type="NCBI Taxonomy" id="2509675"/>
    <lineage>
        <taxon>Bacteria</taxon>
        <taxon>Bacillati</taxon>
        <taxon>Chloroflexota</taxon>
        <taxon>Ktedonobacteria</taxon>
        <taxon>Ktedonobacterales</taxon>
        <taxon>Ktedonosporobacteraceae</taxon>
        <taxon>Ktedonosporobacter</taxon>
    </lineage>
</organism>
<dbReference type="InterPro" id="IPR014948">
    <property type="entry name" value="BrxA"/>
</dbReference>
<gene>
    <name evidence="1" type="ORF">EPA93_45320</name>
</gene>
<protein>
    <submittedName>
        <fullName evidence="1">DUF1819 family protein</fullName>
    </submittedName>
</protein>
<dbReference type="InterPro" id="IPR023137">
    <property type="entry name" value="BrxA_sf"/>
</dbReference>
<dbReference type="EMBL" id="CP035758">
    <property type="protein sequence ID" value="QBD82804.1"/>
    <property type="molecule type" value="Genomic_DNA"/>
</dbReference>
<sequence length="246" mass="28602">MLAVVWAPTHTTYWRAEGPYLPTLASKTALVEETRLFLLTYERLSNMEMALQALLNEVLAQRSRRTRTTIVAIIRSRLLRWNAPTWVLQNLMAFAQESHLDALRAALLLHIARQDHLLYDFVQQVIVPRRQRGEFRIFISDVQTFFDTAQKEHPEVGHWSFETRLRLSRGMLATLRDCGLLKGAVQKHITFPFIPEQVVTHLIRLLQAEGVTQEQMATHPDWNLWLWSPAQAKAAIERFFHEEQGV</sequence>
<dbReference type="KEGG" id="kbs:EPA93_45320"/>
<name>A0A4P6K3S1_KTERU</name>
<evidence type="ECO:0000313" key="2">
    <source>
        <dbReference type="Proteomes" id="UP000290365"/>
    </source>
</evidence>
<dbReference type="AlphaFoldDB" id="A0A4P6K3S1"/>
<evidence type="ECO:0000313" key="1">
    <source>
        <dbReference type="EMBL" id="QBD82804.1"/>
    </source>
</evidence>
<accession>A0A4P6K3S1</accession>
<dbReference type="Pfam" id="PF08849">
    <property type="entry name" value="BrxA"/>
    <property type="match status" value="1"/>
</dbReference>
<dbReference type="OrthoDB" id="5499356at2"/>
<reference evidence="1 2" key="1">
    <citation type="submission" date="2019-01" db="EMBL/GenBank/DDBJ databases">
        <title>Ktedonosporobacter rubrisoli SCAWS-G2.</title>
        <authorList>
            <person name="Huang Y."/>
            <person name="Yan B."/>
        </authorList>
    </citation>
    <scope>NUCLEOTIDE SEQUENCE [LARGE SCALE GENOMIC DNA]</scope>
    <source>
        <strain evidence="1 2">SCAWS-G2</strain>
    </source>
</reference>
<proteinExistence type="predicted"/>
<keyword evidence="2" id="KW-1185">Reference proteome</keyword>
<dbReference type="Gene3D" id="1.10.3540.10">
    <property type="entry name" value="uncharacterized protein from magnetospirillum magneticum domain"/>
    <property type="match status" value="1"/>
</dbReference>
<dbReference type="Proteomes" id="UP000290365">
    <property type="component" value="Chromosome"/>
</dbReference>